<feature type="non-terminal residue" evidence="1">
    <location>
        <position position="90"/>
    </location>
</feature>
<evidence type="ECO:0000313" key="2">
    <source>
        <dbReference type="Proteomes" id="UP000008063"/>
    </source>
</evidence>
<keyword evidence="2" id="KW-1185">Reference proteome</keyword>
<dbReference type="HOGENOM" id="CLU_2446803_0_0_1"/>
<dbReference type="InParanoid" id="F8PND2"/>
<dbReference type="AlphaFoldDB" id="F8PND2"/>
<organism evidence="2">
    <name type="scientific">Serpula lacrymans var. lacrymans (strain S7.3)</name>
    <name type="common">Dry rot fungus</name>
    <dbReference type="NCBI Taxonomy" id="936435"/>
    <lineage>
        <taxon>Eukaryota</taxon>
        <taxon>Fungi</taxon>
        <taxon>Dikarya</taxon>
        <taxon>Basidiomycota</taxon>
        <taxon>Agaricomycotina</taxon>
        <taxon>Agaricomycetes</taxon>
        <taxon>Agaricomycetidae</taxon>
        <taxon>Boletales</taxon>
        <taxon>Coniophorineae</taxon>
        <taxon>Serpulaceae</taxon>
        <taxon>Serpula</taxon>
    </lineage>
</organism>
<proteinExistence type="predicted"/>
<reference evidence="2" key="1">
    <citation type="journal article" date="2011" name="Science">
        <title>The plant cell wall-decomposing machinery underlies the functional diversity of forest fungi.</title>
        <authorList>
            <person name="Eastwood D.C."/>
            <person name="Floudas D."/>
            <person name="Binder M."/>
            <person name="Majcherczyk A."/>
            <person name="Schneider P."/>
            <person name="Aerts A."/>
            <person name="Asiegbu F.O."/>
            <person name="Baker S.E."/>
            <person name="Barry K."/>
            <person name="Bendiksby M."/>
            <person name="Blumentritt M."/>
            <person name="Coutinho P.M."/>
            <person name="Cullen D."/>
            <person name="de Vries R.P."/>
            <person name="Gathman A."/>
            <person name="Goodell B."/>
            <person name="Henrissat B."/>
            <person name="Ihrmark K."/>
            <person name="Kauserud H."/>
            <person name="Kohler A."/>
            <person name="LaButti K."/>
            <person name="Lapidus A."/>
            <person name="Lavin J.L."/>
            <person name="Lee Y.-H."/>
            <person name="Lindquist E."/>
            <person name="Lilly W."/>
            <person name="Lucas S."/>
            <person name="Morin E."/>
            <person name="Murat C."/>
            <person name="Oguiza J.A."/>
            <person name="Park J."/>
            <person name="Pisabarro A.G."/>
            <person name="Riley R."/>
            <person name="Rosling A."/>
            <person name="Salamov A."/>
            <person name="Schmidt O."/>
            <person name="Schmutz J."/>
            <person name="Skrede I."/>
            <person name="Stenlid J."/>
            <person name="Wiebenga A."/>
            <person name="Xie X."/>
            <person name="Kuees U."/>
            <person name="Hibbett D.S."/>
            <person name="Hoffmeister D."/>
            <person name="Hoegberg N."/>
            <person name="Martin F."/>
            <person name="Grigoriev I.V."/>
            <person name="Watkinson S.C."/>
        </authorList>
    </citation>
    <scope>NUCLEOTIDE SEQUENCE [LARGE SCALE GENOMIC DNA]</scope>
    <source>
        <strain evidence="2">strain S7.3</strain>
    </source>
</reference>
<evidence type="ECO:0000313" key="1">
    <source>
        <dbReference type="EMBL" id="EGO03114.1"/>
    </source>
</evidence>
<sequence>MYVASNKVVEKGHLCLSRAYVGNSIVCRKLHYRMDRPHRRVGDSVVNSLTKNKYCYHYPRSKTSHPNDRMRESGRCFQSEPAPFVNGALW</sequence>
<dbReference type="EMBL" id="GL945476">
    <property type="protein sequence ID" value="EGO03114.1"/>
    <property type="molecule type" value="Genomic_DNA"/>
</dbReference>
<name>F8PND2_SERL3</name>
<gene>
    <name evidence="1" type="ORF">SERLA73DRAFT_131609</name>
</gene>
<accession>F8PND2</accession>
<protein>
    <submittedName>
        <fullName evidence="1">Uncharacterized protein</fullName>
    </submittedName>
</protein>
<dbReference type="Proteomes" id="UP000008063">
    <property type="component" value="Unassembled WGS sequence"/>
</dbReference>